<reference evidence="1 2" key="1">
    <citation type="submission" date="2012-04" db="EMBL/GenBank/DDBJ databases">
        <title>The Genome Sequence of Bacillus cereus MC67.</title>
        <authorList>
            <consortium name="The Broad Institute Genome Sequencing Platform"/>
            <consortium name="The Broad Institute Genome Sequencing Center for Infectious Disease"/>
            <person name="Feldgarden M."/>
            <person name="Van der Auwera G.A."/>
            <person name="Mahillon J."/>
            <person name="Duprez V."/>
            <person name="Timmery S."/>
            <person name="Mattelet C."/>
            <person name="Dierick K."/>
            <person name="Sun M."/>
            <person name="Yu Z."/>
            <person name="Zhu L."/>
            <person name="Hu X."/>
            <person name="Shank E.B."/>
            <person name="Swiecicka I."/>
            <person name="Hansen B.M."/>
            <person name="Andrup L."/>
            <person name="Young S.K."/>
            <person name="Zeng Q."/>
            <person name="Gargeya S."/>
            <person name="Fitzgerald M."/>
            <person name="Haas B."/>
            <person name="Abouelleil A."/>
            <person name="Alvarado L."/>
            <person name="Arachchi H.M."/>
            <person name="Berlin A."/>
            <person name="Chapman S.B."/>
            <person name="Goldberg J."/>
            <person name="Griggs A."/>
            <person name="Gujja S."/>
            <person name="Hansen M."/>
            <person name="Howarth C."/>
            <person name="Imamovic A."/>
            <person name="Larimer J."/>
            <person name="McCowen C."/>
            <person name="Montmayeur A."/>
            <person name="Murphy C."/>
            <person name="Neiman D."/>
            <person name="Pearson M."/>
            <person name="Priest M."/>
            <person name="Roberts A."/>
            <person name="Saif S."/>
            <person name="Shea T."/>
            <person name="Sisk P."/>
            <person name="Sykes S."/>
            <person name="Wortman J."/>
            <person name="Nusbaum C."/>
            <person name="Birren B."/>
        </authorList>
    </citation>
    <scope>NUCLEOTIDE SEQUENCE [LARGE SCALE GENOMIC DNA]</scope>
    <source>
        <strain evidence="1 2">MC67</strain>
    </source>
</reference>
<dbReference type="HOGENOM" id="CLU_107467_0_0_9"/>
<sequence length="232" mass="27227">MGGTIELTRLFSLSENMLIQDIDYQVVNGISYKNNLEICAIFKYDYEDINNKKKYDETANKVYTLGLFKRGTRDFLELPLKYEVQGKYKSFKLPLVGPEDILYKKLCKFLEIDYTKNGPFKPIDFFKTLHKAIPTTASIHFKDRLVCSYSYPTSKDKEHEKIYFLSFLNNDINGNKRSLENKAKTEKLLPDAHKIIGTRNISVRFTDTPKDEQKEKEEIETKFNELKPQIYK</sequence>
<dbReference type="RefSeq" id="WP_002161898.1">
    <property type="nucleotide sequence ID" value="NZ_JH792115.1"/>
</dbReference>
<dbReference type="Pfam" id="PF19503">
    <property type="entry name" value="DUF6037"/>
    <property type="match status" value="1"/>
</dbReference>
<gene>
    <name evidence="1" type="ORF">II3_05200</name>
</gene>
<accession>J8EYJ0</accession>
<dbReference type="InterPro" id="IPR046100">
    <property type="entry name" value="DUF6037"/>
</dbReference>
<organism evidence="1 2">
    <name type="scientific">Bacillus cereus MC67</name>
    <dbReference type="NCBI Taxonomy" id="1053219"/>
    <lineage>
        <taxon>Bacteria</taxon>
        <taxon>Bacillati</taxon>
        <taxon>Bacillota</taxon>
        <taxon>Bacilli</taxon>
        <taxon>Bacillales</taxon>
        <taxon>Bacillaceae</taxon>
        <taxon>Bacillus</taxon>
        <taxon>Bacillus cereus group</taxon>
    </lineage>
</organism>
<dbReference type="PATRIC" id="fig|1053219.3.peg.5322"/>
<dbReference type="AlphaFoldDB" id="J8EYJ0"/>
<evidence type="ECO:0000313" key="1">
    <source>
        <dbReference type="EMBL" id="EJQ93779.1"/>
    </source>
</evidence>
<evidence type="ECO:0000313" key="2">
    <source>
        <dbReference type="Proteomes" id="UP000006997"/>
    </source>
</evidence>
<proteinExistence type="predicted"/>
<dbReference type="Proteomes" id="UP000006997">
    <property type="component" value="Unassembled WGS sequence"/>
</dbReference>
<dbReference type="EMBL" id="AHEN01000050">
    <property type="protein sequence ID" value="EJQ93779.1"/>
    <property type="molecule type" value="Genomic_DNA"/>
</dbReference>
<name>J8EYJ0_BACCE</name>
<protein>
    <submittedName>
        <fullName evidence="1">Uncharacterized protein</fullName>
    </submittedName>
</protein>
<comment type="caution">
    <text evidence="1">The sequence shown here is derived from an EMBL/GenBank/DDBJ whole genome shotgun (WGS) entry which is preliminary data.</text>
</comment>